<evidence type="ECO:0000313" key="10">
    <source>
        <dbReference type="Proteomes" id="UP000001058"/>
    </source>
</evidence>
<dbReference type="Proteomes" id="UP000001058">
    <property type="component" value="Unassembled WGS sequence"/>
</dbReference>
<keyword evidence="5 6" id="KW-0472">Membrane</keyword>
<dbReference type="PROSITE" id="PS50920">
    <property type="entry name" value="SOLCAR"/>
    <property type="match status" value="2"/>
</dbReference>
<evidence type="ECO:0000256" key="1">
    <source>
        <dbReference type="ARBA" id="ARBA00004141"/>
    </source>
</evidence>
<organism evidence="10">
    <name type="scientific">Volvox carteri f. nagariensis</name>
    <dbReference type="NCBI Taxonomy" id="3068"/>
    <lineage>
        <taxon>Eukaryota</taxon>
        <taxon>Viridiplantae</taxon>
        <taxon>Chlorophyta</taxon>
        <taxon>core chlorophytes</taxon>
        <taxon>Chlorophyceae</taxon>
        <taxon>CS clade</taxon>
        <taxon>Chlamydomonadales</taxon>
        <taxon>Volvocaceae</taxon>
        <taxon>Volvox</taxon>
    </lineage>
</organism>
<keyword evidence="2 7" id="KW-0813">Transport</keyword>
<keyword evidence="10" id="KW-1185">Reference proteome</keyword>
<evidence type="ECO:0000256" key="8">
    <source>
        <dbReference type="SAM" id="MobiDB-lite"/>
    </source>
</evidence>
<evidence type="ECO:0000256" key="6">
    <source>
        <dbReference type="PROSITE-ProRule" id="PRU00282"/>
    </source>
</evidence>
<dbReference type="InterPro" id="IPR002067">
    <property type="entry name" value="MCP"/>
</dbReference>
<dbReference type="GO" id="GO:0016020">
    <property type="term" value="C:membrane"/>
    <property type="evidence" value="ECO:0007669"/>
    <property type="project" value="UniProtKB-SubCell"/>
</dbReference>
<dbReference type="Gene3D" id="1.50.40.10">
    <property type="entry name" value="Mitochondrial carrier domain"/>
    <property type="match status" value="1"/>
</dbReference>
<proteinExistence type="inferred from homology"/>
<evidence type="ECO:0000256" key="4">
    <source>
        <dbReference type="ARBA" id="ARBA00022737"/>
    </source>
</evidence>
<accession>D8UCG9</accession>
<dbReference type="EMBL" id="GL378381">
    <property type="protein sequence ID" value="EFJ42548.1"/>
    <property type="molecule type" value="Genomic_DNA"/>
</dbReference>
<evidence type="ECO:0000256" key="5">
    <source>
        <dbReference type="ARBA" id="ARBA00023136"/>
    </source>
</evidence>
<evidence type="ECO:0000256" key="7">
    <source>
        <dbReference type="RuleBase" id="RU000488"/>
    </source>
</evidence>
<comment type="similarity">
    <text evidence="7">Belongs to the mitochondrial carrier (TC 2.A.29) family.</text>
</comment>
<dbReference type="eggNOG" id="KOG0752">
    <property type="taxonomic scope" value="Eukaryota"/>
</dbReference>
<feature type="region of interest" description="Disordered" evidence="8">
    <location>
        <begin position="89"/>
        <end position="114"/>
    </location>
</feature>
<protein>
    <recommendedName>
        <fullName evidence="11">Mitochondrial substrate carrier</fullName>
    </recommendedName>
</protein>
<sequence>MGVLAALRHITATEGAWALWKGNFITIIHRIPYSATNFLTYEYTKAKLQGRLPNGSARAWVAGAVSGLVACTVAYPLDLLRTRIAADMSPSSGSSSSSSGGISAGGPQHPRPQAQPQILTERGVAGLYKGLGATLVQVVPGLAFNFCFYDTFKHLALKHQQHYQLQTLHRRQHHPEQQQQAVIRQVYERGALGRMRYLDVVKAVYAEGGVAAFYRGLGPEFAKVLPGMAIAFSTYESLKRLTGAA</sequence>
<dbReference type="InParanoid" id="D8UCG9"/>
<keyword evidence="4" id="KW-0677">Repeat</keyword>
<dbReference type="AlphaFoldDB" id="D8UCG9"/>
<reference evidence="9 10" key="1">
    <citation type="journal article" date="2010" name="Science">
        <title>Genomic analysis of organismal complexity in the multicellular green alga Volvox carteri.</title>
        <authorList>
            <person name="Prochnik S.E."/>
            <person name="Umen J."/>
            <person name="Nedelcu A.M."/>
            <person name="Hallmann A."/>
            <person name="Miller S.M."/>
            <person name="Nishii I."/>
            <person name="Ferris P."/>
            <person name="Kuo A."/>
            <person name="Mitros T."/>
            <person name="Fritz-Laylin L.K."/>
            <person name="Hellsten U."/>
            <person name="Chapman J."/>
            <person name="Simakov O."/>
            <person name="Rensing S.A."/>
            <person name="Terry A."/>
            <person name="Pangilinan J."/>
            <person name="Kapitonov V."/>
            <person name="Jurka J."/>
            <person name="Salamov A."/>
            <person name="Shapiro H."/>
            <person name="Schmutz J."/>
            <person name="Grimwood J."/>
            <person name="Lindquist E."/>
            <person name="Lucas S."/>
            <person name="Grigoriev I.V."/>
            <person name="Schmitt R."/>
            <person name="Kirk D."/>
            <person name="Rokhsar D.S."/>
        </authorList>
    </citation>
    <scope>NUCLEOTIDE SEQUENCE [LARGE SCALE GENOMIC DNA]</scope>
    <source>
        <strain evidence="10">f. Nagariensis / Eve</strain>
    </source>
</reference>
<keyword evidence="3 6" id="KW-0812">Transmembrane</keyword>
<dbReference type="PRINTS" id="PR00926">
    <property type="entry name" value="MITOCARRIER"/>
</dbReference>
<comment type="subcellular location">
    <subcellularLocation>
        <location evidence="1">Membrane</location>
        <topology evidence="1">Multi-pass membrane protein</topology>
    </subcellularLocation>
</comment>
<dbReference type="RefSeq" id="XP_002956404.1">
    <property type="nucleotide sequence ID" value="XM_002956358.1"/>
</dbReference>
<dbReference type="SUPFAM" id="SSF103506">
    <property type="entry name" value="Mitochondrial carrier"/>
    <property type="match status" value="1"/>
</dbReference>
<name>D8UCG9_VOLCA</name>
<feature type="repeat" description="Solcar" evidence="6">
    <location>
        <begin position="1"/>
        <end position="47"/>
    </location>
</feature>
<dbReference type="STRING" id="3068.D8UCG9"/>
<evidence type="ECO:0000256" key="3">
    <source>
        <dbReference type="ARBA" id="ARBA00022692"/>
    </source>
</evidence>
<dbReference type="PANTHER" id="PTHR24089">
    <property type="entry name" value="SOLUTE CARRIER FAMILY 25"/>
    <property type="match status" value="1"/>
</dbReference>
<dbReference type="GO" id="GO:0055085">
    <property type="term" value="P:transmembrane transport"/>
    <property type="evidence" value="ECO:0007669"/>
    <property type="project" value="InterPro"/>
</dbReference>
<feature type="repeat" description="Solcar" evidence="6">
    <location>
        <begin position="54"/>
        <end position="155"/>
    </location>
</feature>
<dbReference type="OrthoDB" id="270584at2759"/>
<evidence type="ECO:0008006" key="11">
    <source>
        <dbReference type="Google" id="ProtNLM"/>
    </source>
</evidence>
<gene>
    <name evidence="9" type="ORF">VOLCADRAFT_119361</name>
</gene>
<evidence type="ECO:0000313" key="9">
    <source>
        <dbReference type="EMBL" id="EFJ42548.1"/>
    </source>
</evidence>
<dbReference type="KEGG" id="vcn:VOLCADRAFT_119361"/>
<evidence type="ECO:0000256" key="2">
    <source>
        <dbReference type="ARBA" id="ARBA00022448"/>
    </source>
</evidence>
<dbReference type="InterPro" id="IPR023395">
    <property type="entry name" value="MCP_dom_sf"/>
</dbReference>
<dbReference type="InterPro" id="IPR018108">
    <property type="entry name" value="MCP_transmembrane"/>
</dbReference>
<feature type="compositionally biased region" description="Low complexity" evidence="8">
    <location>
        <begin position="89"/>
        <end position="101"/>
    </location>
</feature>
<dbReference type="Pfam" id="PF00153">
    <property type="entry name" value="Mito_carr"/>
    <property type="match status" value="3"/>
</dbReference>
<dbReference type="GeneID" id="9619300"/>